<organism evidence="4 5">
    <name type="scientific">Wohlfahrtiimonas larvae</name>
    <dbReference type="NCBI Taxonomy" id="1157986"/>
    <lineage>
        <taxon>Bacteria</taxon>
        <taxon>Pseudomonadati</taxon>
        <taxon>Pseudomonadota</taxon>
        <taxon>Gammaproteobacteria</taxon>
        <taxon>Cardiobacteriales</taxon>
        <taxon>Ignatzschineriaceae</taxon>
        <taxon>Wohlfahrtiimonas</taxon>
    </lineage>
</organism>
<keyword evidence="1" id="KW-1188">Viral release from host cell</keyword>
<proteinExistence type="predicted"/>
<feature type="domain" description="Terminase ATPase subunit N-terminal" evidence="2">
    <location>
        <begin position="15"/>
        <end position="65"/>
    </location>
</feature>
<dbReference type="InterPro" id="IPR027417">
    <property type="entry name" value="P-loop_NTPase"/>
</dbReference>
<reference evidence="5" key="1">
    <citation type="journal article" date="2019" name="Int. J. Syst. Evol. Microbiol.">
        <title>The Global Catalogue of Microorganisms (GCM) 10K type strain sequencing project: providing services to taxonomists for standard genome sequencing and annotation.</title>
        <authorList>
            <consortium name="The Broad Institute Genomics Platform"/>
            <consortium name="The Broad Institute Genome Sequencing Center for Infectious Disease"/>
            <person name="Wu L."/>
            <person name="Ma J."/>
        </authorList>
    </citation>
    <scope>NUCLEOTIDE SEQUENCE [LARGE SCALE GENOMIC DNA]</scope>
    <source>
        <strain evidence="5">JCM 18424</strain>
    </source>
</reference>
<gene>
    <name evidence="4" type="ORF">GCM10023338_08890</name>
</gene>
<dbReference type="Pfam" id="PF17289">
    <property type="entry name" value="Terminase_6C"/>
    <property type="match status" value="1"/>
</dbReference>
<feature type="domain" description="Terminase large subunit gp17-like C-terminal" evidence="3">
    <location>
        <begin position="405"/>
        <end position="561"/>
    </location>
</feature>
<dbReference type="Pfam" id="PF03237">
    <property type="entry name" value="Terminase_6N"/>
    <property type="match status" value="1"/>
</dbReference>
<keyword evidence="5" id="KW-1185">Reference proteome</keyword>
<dbReference type="Gene3D" id="3.30.420.240">
    <property type="match status" value="1"/>
</dbReference>
<name>A0ABP9MLT4_9GAMM</name>
<comment type="caution">
    <text evidence="4">The sequence shown here is derived from an EMBL/GenBank/DDBJ whole genome shotgun (WGS) entry which is preliminary data.</text>
</comment>
<dbReference type="Gene3D" id="3.40.50.300">
    <property type="entry name" value="P-loop containing nucleotide triphosphate hydrolases"/>
    <property type="match status" value="1"/>
</dbReference>
<dbReference type="Proteomes" id="UP001500631">
    <property type="component" value="Unassembled WGS sequence"/>
</dbReference>
<accession>A0ABP9MLT4</accession>
<evidence type="ECO:0000313" key="4">
    <source>
        <dbReference type="EMBL" id="GAA5097464.1"/>
    </source>
</evidence>
<evidence type="ECO:0000259" key="3">
    <source>
        <dbReference type="Pfam" id="PF17289"/>
    </source>
</evidence>
<dbReference type="EMBL" id="BAABKE010000003">
    <property type="protein sequence ID" value="GAA5097464.1"/>
    <property type="molecule type" value="Genomic_DNA"/>
</dbReference>
<evidence type="ECO:0000256" key="1">
    <source>
        <dbReference type="ARBA" id="ARBA00022612"/>
    </source>
</evidence>
<sequence>MNNELLITPENTQPRELSRLYYFAGLRVSEISKMLGTPESTLYDWRKQDKWDEADFFTKCQDAFQLKYLRLLMKNTKTENEMREFKELGVQMKNIYSPKPERKKRSAQINSDQFDWEKFKNQIKEGYQDLKLYQQSAITDIRKYEKSKRSAGVFNWLKSRQIGFSYGLAYDALLRLVELENNQIYIAASKNQAYTSRNYVFKFVHDLTGLDLKGTDSVEFKKGLRFYFLGANPSTAQSYSGDVTMDEYMWMPRFDELNEVVTACATNERYIIKRMSTPSSKKHASYKLWNADDWNKAHKNNPVRTDYKTLKSGLLCPDGQYRRIITLEDAIKEGCDWINIDRLRLRYPDEETFSRLYECEFFDDVSSAFSFDDLNACMVDSWEKWTDFEPLTKPHKPFGRKKVAVGYDPARTNDGATCVVVAIPSNKNETFRILEKHFWEDVSFENQEKYIKEITDRYNVVHLGIDTRNMGLVIAERVENFYPNLTRYQSDLSLKTLFVLQAKTLFRERKIEFDAGWQDLLYSFLNIKNAMTKSQQYATFQSVRDEEHGHADLSWATMYALGYQRFDGTTVDTENESIIVL</sequence>
<dbReference type="InterPro" id="IPR010332">
    <property type="entry name" value="ATPase_terminase-su_N"/>
</dbReference>
<evidence type="ECO:0000259" key="2">
    <source>
        <dbReference type="Pfam" id="PF06056"/>
    </source>
</evidence>
<protein>
    <submittedName>
        <fullName evidence="4">Terminase ATPase subunit family protein</fullName>
    </submittedName>
</protein>
<evidence type="ECO:0000313" key="5">
    <source>
        <dbReference type="Proteomes" id="UP001500631"/>
    </source>
</evidence>
<dbReference type="RefSeq" id="WP_345667312.1">
    <property type="nucleotide sequence ID" value="NZ_BAABKE010000003.1"/>
</dbReference>
<dbReference type="Pfam" id="PF06056">
    <property type="entry name" value="Terminase_5"/>
    <property type="match status" value="1"/>
</dbReference>
<dbReference type="InterPro" id="IPR035421">
    <property type="entry name" value="Terminase_6C"/>
</dbReference>